<keyword evidence="2" id="KW-0732">Signal</keyword>
<dbReference type="AlphaFoldDB" id="A0A0K8MI33"/>
<proteinExistence type="predicted"/>
<evidence type="ECO:0000313" key="4">
    <source>
        <dbReference type="Proteomes" id="UP000253891"/>
    </source>
</evidence>
<feature type="region of interest" description="Disordered" evidence="1">
    <location>
        <begin position="113"/>
        <end position="135"/>
    </location>
</feature>
<dbReference type="RefSeq" id="WP_061992927.1">
    <property type="nucleotide sequence ID" value="NZ_DF968000.1"/>
</dbReference>
<feature type="compositionally biased region" description="Low complexity" evidence="1">
    <location>
        <begin position="47"/>
        <end position="68"/>
    </location>
</feature>
<name>A0A0K8MI33_9LACO</name>
<dbReference type="EMBL" id="DF968000">
    <property type="protein sequence ID" value="GAO99519.1"/>
    <property type="molecule type" value="Genomic_DNA"/>
</dbReference>
<sequence length="246" mass="24771">MKINKKIIAIAAATAIIVGGTSAGAAYKADADGNSFTHLFHQSNNDSQSSKKTTAQKKAAAAKKQAAAQKASEASSTSAAAASSASSASSAAASSSSSAAEASAQAASASSTAAVESSATPAAQPTATASTENTRTDGVNYLGHHFDNPVFYGSGKTPNWTNNVWSWASLSGYYLAEQASVAGQLAQQLTTGDAITVNGTTYHVDAIDQSINRTSGAATVMAQKAQHAIAIQTCNDSVNVKVIFAD</sequence>
<feature type="chain" id="PRO_5005512769" evidence="2">
    <location>
        <begin position="26"/>
        <end position="246"/>
    </location>
</feature>
<feature type="compositionally biased region" description="Low complexity" evidence="1">
    <location>
        <begin position="113"/>
        <end position="131"/>
    </location>
</feature>
<protein>
    <submittedName>
        <fullName evidence="3">Uncharacterized protein</fullName>
    </submittedName>
</protein>
<feature type="signal peptide" evidence="2">
    <location>
        <begin position="1"/>
        <end position="25"/>
    </location>
</feature>
<evidence type="ECO:0000256" key="1">
    <source>
        <dbReference type="SAM" id="MobiDB-lite"/>
    </source>
</evidence>
<reference evidence="3 4" key="1">
    <citation type="journal article" date="2015" name="BMC Genomics">
        <title>Comparative genomics of Fructobacillus spp. and Leuconostoc spp. reveals niche-specific evolution of Fructobacillus spp.</title>
        <authorList>
            <person name="Endo A."/>
            <person name="Tanizawa Y."/>
            <person name="Tanaka N."/>
            <person name="Maeno S."/>
            <person name="Kumar H."/>
            <person name="Shiwa Y."/>
            <person name="Okada S."/>
            <person name="Yoshikawa H."/>
            <person name="Dicks L."/>
            <person name="Nakagawa J."/>
            <person name="Arita M."/>
        </authorList>
    </citation>
    <scope>NUCLEOTIDE SEQUENCE [LARGE SCALE GENOMIC DNA]</scope>
    <source>
        <strain evidence="3 4">JCM 12225</strain>
    </source>
</reference>
<evidence type="ECO:0000256" key="2">
    <source>
        <dbReference type="SAM" id="SignalP"/>
    </source>
</evidence>
<gene>
    <name evidence="3" type="ORF">FFIC_230030</name>
</gene>
<dbReference type="Proteomes" id="UP000253891">
    <property type="component" value="Unassembled WGS sequence"/>
</dbReference>
<accession>A0A0K8MI33</accession>
<feature type="region of interest" description="Disordered" evidence="1">
    <location>
        <begin position="38"/>
        <end position="68"/>
    </location>
</feature>
<keyword evidence="4" id="KW-1185">Reference proteome</keyword>
<evidence type="ECO:0000313" key="3">
    <source>
        <dbReference type="EMBL" id="GAO99519.1"/>
    </source>
</evidence>
<organism evidence="3 4">
    <name type="scientific">Fructobacillus ficulneus</name>
    <dbReference type="NCBI Taxonomy" id="157463"/>
    <lineage>
        <taxon>Bacteria</taxon>
        <taxon>Bacillati</taxon>
        <taxon>Bacillota</taxon>
        <taxon>Bacilli</taxon>
        <taxon>Lactobacillales</taxon>
        <taxon>Lactobacillaceae</taxon>
        <taxon>Fructobacillus</taxon>
    </lineage>
</organism>